<protein>
    <submittedName>
        <fullName evidence="1">Uncharacterized protein</fullName>
    </submittedName>
</protein>
<dbReference type="OrthoDB" id="10523995at2759"/>
<comment type="caution">
    <text evidence="1">The sequence shown here is derived from an EMBL/GenBank/DDBJ whole genome shotgun (WGS) entry which is preliminary data.</text>
</comment>
<accession>A0A4Y2FUR6</accession>
<dbReference type="AlphaFoldDB" id="A0A4Y2FUR6"/>
<evidence type="ECO:0000313" key="2">
    <source>
        <dbReference type="Proteomes" id="UP000499080"/>
    </source>
</evidence>
<reference evidence="1 2" key="1">
    <citation type="journal article" date="2019" name="Sci. Rep.">
        <title>Orb-weaving spider Araneus ventricosus genome elucidates the spidroin gene catalogue.</title>
        <authorList>
            <person name="Kono N."/>
            <person name="Nakamura H."/>
            <person name="Ohtoshi R."/>
            <person name="Moran D.A.P."/>
            <person name="Shinohara A."/>
            <person name="Yoshida Y."/>
            <person name="Fujiwara M."/>
            <person name="Mori M."/>
            <person name="Tomita M."/>
            <person name="Arakawa K."/>
        </authorList>
    </citation>
    <scope>NUCLEOTIDE SEQUENCE [LARGE SCALE GENOMIC DNA]</scope>
</reference>
<keyword evidence="2" id="KW-1185">Reference proteome</keyword>
<evidence type="ECO:0000313" key="1">
    <source>
        <dbReference type="EMBL" id="GBM45250.1"/>
    </source>
</evidence>
<name>A0A4Y2FUR6_ARAVE</name>
<dbReference type="Proteomes" id="UP000499080">
    <property type="component" value="Unassembled WGS sequence"/>
</dbReference>
<organism evidence="1 2">
    <name type="scientific">Araneus ventricosus</name>
    <name type="common">Orbweaver spider</name>
    <name type="synonym">Epeira ventricosa</name>
    <dbReference type="NCBI Taxonomy" id="182803"/>
    <lineage>
        <taxon>Eukaryota</taxon>
        <taxon>Metazoa</taxon>
        <taxon>Ecdysozoa</taxon>
        <taxon>Arthropoda</taxon>
        <taxon>Chelicerata</taxon>
        <taxon>Arachnida</taxon>
        <taxon>Araneae</taxon>
        <taxon>Araneomorphae</taxon>
        <taxon>Entelegynae</taxon>
        <taxon>Araneoidea</taxon>
        <taxon>Araneidae</taxon>
        <taxon>Araneus</taxon>
    </lineage>
</organism>
<proteinExistence type="predicted"/>
<dbReference type="EMBL" id="BGPR01001093">
    <property type="protein sequence ID" value="GBM45250.1"/>
    <property type="molecule type" value="Genomic_DNA"/>
</dbReference>
<gene>
    <name evidence="1" type="ORF">AVEN_140142_1</name>
</gene>
<sequence length="110" mass="12675">MLAGFTTCFAEDRYKAYIKVFSKPSAYNSDFANLHKAIGGMLTLLEYQLNLYLKSFGRVTRLSYLCGKRTNRIGMDVLELWAVTVGKCFCHPICTSDVYKRWDSCQHKVR</sequence>